<dbReference type="FunCoup" id="D7DUE4">
    <property type="interactions" value="96"/>
</dbReference>
<protein>
    <recommendedName>
        <fullName evidence="2">prephenate dehydratase</fullName>
        <ecNumber evidence="2">4.2.1.51</ecNumber>
    </recommendedName>
</protein>
<feature type="domain" description="Prephenate dehydratase" evidence="8">
    <location>
        <begin position="1"/>
        <end position="188"/>
    </location>
</feature>
<dbReference type="InParanoid" id="D7DUE4"/>
<dbReference type="FunFam" id="3.40.190.10:FF:000034">
    <property type="entry name" value="Chorismate mutase/prephenate dehydratase"/>
    <property type="match status" value="1"/>
</dbReference>
<dbReference type="GO" id="GO:0004664">
    <property type="term" value="F:prephenate dehydratase activity"/>
    <property type="evidence" value="ECO:0007669"/>
    <property type="project" value="UniProtKB-EC"/>
</dbReference>
<evidence type="ECO:0000256" key="3">
    <source>
        <dbReference type="ARBA" id="ARBA00022605"/>
    </source>
</evidence>
<dbReference type="HOGENOM" id="CLU_035008_0_2_2"/>
<keyword evidence="4" id="KW-0057">Aromatic amino acid biosynthesis</keyword>
<dbReference type="InterPro" id="IPR002912">
    <property type="entry name" value="ACT_dom"/>
</dbReference>
<comment type="catalytic activity">
    <reaction evidence="7">
        <text>prephenate + H(+) = 3-phenylpyruvate + CO2 + H2O</text>
        <dbReference type="Rhea" id="RHEA:21648"/>
        <dbReference type="ChEBI" id="CHEBI:15377"/>
        <dbReference type="ChEBI" id="CHEBI:15378"/>
        <dbReference type="ChEBI" id="CHEBI:16526"/>
        <dbReference type="ChEBI" id="CHEBI:18005"/>
        <dbReference type="ChEBI" id="CHEBI:29934"/>
        <dbReference type="EC" id="4.2.1.51"/>
    </reaction>
</comment>
<name>D7DUE4_METV3</name>
<dbReference type="EMBL" id="CP002057">
    <property type="protein sequence ID" value="ADI36754.1"/>
    <property type="molecule type" value="Genomic_DNA"/>
</dbReference>
<dbReference type="OrthoDB" id="8755at2157"/>
<dbReference type="GO" id="GO:0009094">
    <property type="term" value="P:L-phenylalanine biosynthetic process"/>
    <property type="evidence" value="ECO:0007669"/>
    <property type="project" value="UniProtKB-UniPathway"/>
</dbReference>
<dbReference type="InterPro" id="IPR001086">
    <property type="entry name" value="Preph_deHydtase"/>
</dbReference>
<evidence type="ECO:0000256" key="1">
    <source>
        <dbReference type="ARBA" id="ARBA00004741"/>
    </source>
</evidence>
<gene>
    <name evidence="10" type="ordered locus">Mvol_1097</name>
</gene>
<dbReference type="STRING" id="456320.Mvol_1097"/>
<dbReference type="Gene3D" id="3.30.70.260">
    <property type="match status" value="1"/>
</dbReference>
<dbReference type="PIRSF" id="PIRSF001500">
    <property type="entry name" value="Chor_mut_pdt_Ppr"/>
    <property type="match status" value="1"/>
</dbReference>
<dbReference type="GO" id="GO:0005737">
    <property type="term" value="C:cytoplasm"/>
    <property type="evidence" value="ECO:0007669"/>
    <property type="project" value="TreeGrafter"/>
</dbReference>
<dbReference type="InterPro" id="IPR018528">
    <property type="entry name" value="Preph_deHydtase_CS"/>
</dbReference>
<evidence type="ECO:0000256" key="6">
    <source>
        <dbReference type="ARBA" id="ARBA00023239"/>
    </source>
</evidence>
<keyword evidence="5" id="KW-0584">Phenylalanine biosynthesis</keyword>
<dbReference type="Gene3D" id="3.40.190.10">
    <property type="entry name" value="Periplasmic binding protein-like II"/>
    <property type="match status" value="2"/>
</dbReference>
<dbReference type="EC" id="4.2.1.51" evidence="2"/>
<dbReference type="CDD" id="cd13630">
    <property type="entry name" value="PBP2_PDT_1"/>
    <property type="match status" value="1"/>
</dbReference>
<dbReference type="AlphaFoldDB" id="D7DUE4"/>
<dbReference type="CDD" id="cd04905">
    <property type="entry name" value="ACT_CM-PDT"/>
    <property type="match status" value="1"/>
</dbReference>
<dbReference type="eggNOG" id="arCOG00255">
    <property type="taxonomic scope" value="Archaea"/>
</dbReference>
<feature type="domain" description="ACT" evidence="9">
    <location>
        <begin position="212"/>
        <end position="288"/>
    </location>
</feature>
<dbReference type="PANTHER" id="PTHR21022">
    <property type="entry name" value="PREPHENATE DEHYDRATASE P PROTEIN"/>
    <property type="match status" value="1"/>
</dbReference>
<keyword evidence="11" id="KW-1185">Reference proteome</keyword>
<keyword evidence="6 10" id="KW-0456">Lyase</keyword>
<evidence type="ECO:0000259" key="9">
    <source>
        <dbReference type="PROSITE" id="PS51671"/>
    </source>
</evidence>
<dbReference type="PROSITE" id="PS00858">
    <property type="entry name" value="PREPHENATE_DEHYDR_2"/>
    <property type="match status" value="1"/>
</dbReference>
<evidence type="ECO:0000256" key="4">
    <source>
        <dbReference type="ARBA" id="ARBA00023141"/>
    </source>
</evidence>
<organism evidence="10 11">
    <name type="scientific">Methanococcus voltae (strain ATCC BAA-1334 / A3)</name>
    <dbReference type="NCBI Taxonomy" id="456320"/>
    <lineage>
        <taxon>Archaea</taxon>
        <taxon>Methanobacteriati</taxon>
        <taxon>Methanobacteriota</taxon>
        <taxon>Methanomada group</taxon>
        <taxon>Methanococci</taxon>
        <taxon>Methanococcales</taxon>
        <taxon>Methanococcaceae</taxon>
        <taxon>Methanococcus</taxon>
    </lineage>
</organism>
<dbReference type="KEGG" id="mvo:Mvol_1097"/>
<keyword evidence="3" id="KW-0028">Amino-acid biosynthesis</keyword>
<reference evidence="10 11" key="1">
    <citation type="submission" date="2010-05" db="EMBL/GenBank/DDBJ databases">
        <title>Complete sequence of Methanococcus voltae A3.</title>
        <authorList>
            <consortium name="US DOE Joint Genome Institute"/>
            <person name="Lucas S."/>
            <person name="Copeland A."/>
            <person name="Lapidus A."/>
            <person name="Cheng J.-F."/>
            <person name="Bruce D."/>
            <person name="Goodwin L."/>
            <person name="Pitluck S."/>
            <person name="Lowry S."/>
            <person name="Clum A."/>
            <person name="Land M."/>
            <person name="Hauser L."/>
            <person name="Kyrpides N."/>
            <person name="Mikhailova N."/>
            <person name="Whitman W.B."/>
            <person name="Woyke T."/>
        </authorList>
    </citation>
    <scope>NUCLEOTIDE SEQUENCE [LARGE SCALE GENOMIC DNA]</scope>
    <source>
        <strain evidence="11">ATCC BAA-1334 / A3</strain>
    </source>
</reference>
<evidence type="ECO:0000256" key="2">
    <source>
        <dbReference type="ARBA" id="ARBA00013147"/>
    </source>
</evidence>
<dbReference type="PROSITE" id="PS00857">
    <property type="entry name" value="PREPHENATE_DEHYDR_1"/>
    <property type="match status" value="1"/>
</dbReference>
<dbReference type="InterPro" id="IPR008242">
    <property type="entry name" value="Chor_mutase/pphenate_deHydtase"/>
</dbReference>
<dbReference type="SUPFAM" id="SSF53850">
    <property type="entry name" value="Periplasmic binding protein-like II"/>
    <property type="match status" value="1"/>
</dbReference>
<dbReference type="PROSITE" id="PS51671">
    <property type="entry name" value="ACT"/>
    <property type="match status" value="1"/>
</dbReference>
<proteinExistence type="predicted"/>
<evidence type="ECO:0000256" key="5">
    <source>
        <dbReference type="ARBA" id="ARBA00023222"/>
    </source>
</evidence>
<evidence type="ECO:0000313" key="10">
    <source>
        <dbReference type="EMBL" id="ADI36754.1"/>
    </source>
</evidence>
<dbReference type="UniPathway" id="UPA00121">
    <property type="reaction ID" value="UER00345"/>
</dbReference>
<dbReference type="Proteomes" id="UP000007722">
    <property type="component" value="Chromosome"/>
</dbReference>
<dbReference type="Pfam" id="PF00800">
    <property type="entry name" value="PDT"/>
    <property type="match status" value="1"/>
</dbReference>
<dbReference type="PANTHER" id="PTHR21022:SF19">
    <property type="entry name" value="PREPHENATE DEHYDRATASE-RELATED"/>
    <property type="match status" value="1"/>
</dbReference>
<comment type="pathway">
    <text evidence="1">Amino-acid biosynthesis; L-phenylalanine biosynthesis; phenylpyruvate from prephenate: step 1/1.</text>
</comment>
<evidence type="ECO:0000259" key="8">
    <source>
        <dbReference type="PROSITE" id="PS51171"/>
    </source>
</evidence>
<dbReference type="InterPro" id="IPR045865">
    <property type="entry name" value="ACT-like_dom_sf"/>
</dbReference>
<accession>D7DUE4</accession>
<evidence type="ECO:0000313" key="11">
    <source>
        <dbReference type="Proteomes" id="UP000007722"/>
    </source>
</evidence>
<evidence type="ECO:0000256" key="7">
    <source>
        <dbReference type="ARBA" id="ARBA00047848"/>
    </source>
</evidence>
<dbReference type="SUPFAM" id="SSF55021">
    <property type="entry name" value="ACT-like"/>
    <property type="match status" value="1"/>
</dbReference>
<dbReference type="NCBIfam" id="NF008865">
    <property type="entry name" value="PRK11898.1"/>
    <property type="match status" value="1"/>
</dbReference>
<dbReference type="PROSITE" id="PS51171">
    <property type="entry name" value="PREPHENATE_DEHYDR_3"/>
    <property type="match status" value="1"/>
</dbReference>
<sequence length="288" mass="32970">MIYCLGPVGSYSEKAAKLFAEHLKNSEEIVYCNSINEIFEKLEKIDNSIDCNSESMVYGVVPSENSIEGSVTLTQDLLMETNVKILAEIDISIEHALISVSNDKKTIKRVLSHPQALAQCRNYINSNHWATQTMESTALSAKTVAERKNNEIAAICSDANAELYDLNILDKNIQDYKNNQTRFLLISKKQNKEYIKDINFGIDDLNKVKSTVILELKENRAGSLYDVLGEFKKLNIDLSRIESRPSKTKLGTYVFYMDFEYYENMDELFNKLEKWVSKLIYLGTYFVL</sequence>